<comment type="caution">
    <text evidence="2">The sequence shown here is derived from an EMBL/GenBank/DDBJ whole genome shotgun (WGS) entry which is preliminary data.</text>
</comment>
<keyword evidence="1" id="KW-0732">Signal</keyword>
<dbReference type="PROSITE" id="PS51257">
    <property type="entry name" value="PROKAR_LIPOPROTEIN"/>
    <property type="match status" value="1"/>
</dbReference>
<evidence type="ECO:0000313" key="3">
    <source>
        <dbReference type="Proteomes" id="UP000618319"/>
    </source>
</evidence>
<name>A0ABR9T7V5_9SPHI</name>
<dbReference type="RefSeq" id="WP_196938308.1">
    <property type="nucleotide sequence ID" value="NZ_MU158689.1"/>
</dbReference>
<reference evidence="2 3" key="1">
    <citation type="submission" date="2018-02" db="EMBL/GenBank/DDBJ databases">
        <title>Sphingobacterium KA21.</title>
        <authorList>
            <person name="Vasarhelyi B.M."/>
            <person name="Deshmukh S."/>
            <person name="Balint B."/>
            <person name="Kukolya J."/>
        </authorList>
    </citation>
    <scope>NUCLEOTIDE SEQUENCE [LARGE SCALE GENOMIC DNA]</scope>
    <source>
        <strain evidence="2 3">Ka21</strain>
    </source>
</reference>
<dbReference type="Gene3D" id="1.20.5.320">
    <property type="entry name" value="6-Phosphogluconate Dehydrogenase, domain 3"/>
    <property type="match status" value="1"/>
</dbReference>
<evidence type="ECO:0000313" key="2">
    <source>
        <dbReference type="EMBL" id="MBE8721077.1"/>
    </source>
</evidence>
<feature type="signal peptide" evidence="1">
    <location>
        <begin position="1"/>
        <end position="21"/>
    </location>
</feature>
<sequence length="284" mass="29820">MKANKMLWLIAAIIMSIFACKEGDIGPQGPAGVQGEQGIVGAKGADGSVVFSGIDVPATSIGKNGDYYFRTNTGVLYGPKAAAGWGTGTNLKGGNGTAGSKILSGTAIPATTVGAVGDFYFQTNNYLFYGPKTAAGWGTAVNLRGATGSANVIYSGWLLARNFRDSTIDGSLTRIGHVYAPRITPDVINRAVVLVYMNFGGGTFQLPYTSFAAGKASTISSHLKANEIVVQRFTHDGTNSISLSTALSYRYVIIPGSIVAGLRNRTVDFNDYFSVEKALSEIKD</sequence>
<proteinExistence type="predicted"/>
<feature type="chain" id="PRO_5045912011" description="Collagen-like protein" evidence="1">
    <location>
        <begin position="22"/>
        <end position="284"/>
    </location>
</feature>
<accession>A0ABR9T7V5</accession>
<protein>
    <recommendedName>
        <fullName evidence="4">Collagen-like protein</fullName>
    </recommendedName>
</protein>
<dbReference type="EMBL" id="PSKQ01000019">
    <property type="protein sequence ID" value="MBE8721077.1"/>
    <property type="molecule type" value="Genomic_DNA"/>
</dbReference>
<evidence type="ECO:0000256" key="1">
    <source>
        <dbReference type="SAM" id="SignalP"/>
    </source>
</evidence>
<evidence type="ECO:0008006" key="4">
    <source>
        <dbReference type="Google" id="ProtNLM"/>
    </source>
</evidence>
<dbReference type="Proteomes" id="UP000618319">
    <property type="component" value="Unassembled WGS sequence"/>
</dbReference>
<gene>
    <name evidence="2" type="ORF">C4F40_10110</name>
</gene>
<keyword evidence="3" id="KW-1185">Reference proteome</keyword>
<organism evidence="2 3">
    <name type="scientific">Sphingobacterium pedocola</name>
    <dbReference type="NCBI Taxonomy" id="2082722"/>
    <lineage>
        <taxon>Bacteria</taxon>
        <taxon>Pseudomonadati</taxon>
        <taxon>Bacteroidota</taxon>
        <taxon>Sphingobacteriia</taxon>
        <taxon>Sphingobacteriales</taxon>
        <taxon>Sphingobacteriaceae</taxon>
        <taxon>Sphingobacterium</taxon>
    </lineage>
</organism>